<dbReference type="EMBL" id="CP002999">
    <property type="protein sequence ID" value="AEM71809.1"/>
    <property type="molecule type" value="Genomic_DNA"/>
</dbReference>
<dbReference type="eggNOG" id="COG0784">
    <property type="taxonomic scope" value="Bacteria"/>
</dbReference>
<dbReference type="PANTHER" id="PTHR45526">
    <property type="entry name" value="TRANSCRIPTIONAL REGULATORY PROTEIN DPIA"/>
    <property type="match status" value="1"/>
</dbReference>
<dbReference type="InterPro" id="IPR001789">
    <property type="entry name" value="Sig_transdc_resp-reg_receiver"/>
</dbReference>
<evidence type="ECO:0000313" key="3">
    <source>
        <dbReference type="EMBL" id="AEM71809.1"/>
    </source>
</evidence>
<dbReference type="Proteomes" id="UP000008908">
    <property type="component" value="Chromosome"/>
</dbReference>
<name>G2PIR4_ALLRU</name>
<accession>G2PIR4</accession>
<dbReference type="STRING" id="886377.Murru_2785"/>
<reference evidence="3 4" key="2">
    <citation type="journal article" date="2012" name="Stand. Genomic Sci.">
        <title>Complete genome sequence of the facultatively anaerobic, appendaged bacterium Muricauda ruestringensis type strain (B1(T)).</title>
        <authorList>
            <person name="Huntemann M."/>
            <person name="Teshima H."/>
            <person name="Lapidus A."/>
            <person name="Nolan M."/>
            <person name="Lucas S."/>
            <person name="Hammon N."/>
            <person name="Deshpande S."/>
            <person name="Cheng J.F."/>
            <person name="Tapia R."/>
            <person name="Goodwin L.A."/>
            <person name="Pitluck S."/>
            <person name="Liolios K."/>
            <person name="Pagani I."/>
            <person name="Ivanova N."/>
            <person name="Mavromatis K."/>
            <person name="Mikhailova N."/>
            <person name="Pati A."/>
            <person name="Chen A."/>
            <person name="Palaniappan K."/>
            <person name="Land M."/>
            <person name="Hauser L."/>
            <person name="Pan C."/>
            <person name="Brambilla E.M."/>
            <person name="Rohde M."/>
            <person name="Spring S."/>
            <person name="Goker M."/>
            <person name="Detter J.C."/>
            <person name="Bristow J."/>
            <person name="Eisen J.A."/>
            <person name="Markowitz V."/>
            <person name="Hugenholtz P."/>
            <person name="Kyrpides N.C."/>
            <person name="Klenk H.P."/>
            <person name="Woyke T."/>
        </authorList>
    </citation>
    <scope>NUCLEOTIDE SEQUENCE [LARGE SCALE GENOMIC DNA]</scope>
    <source>
        <strain evidence="4">DSM 13258 / LMG 19739 / B1</strain>
    </source>
</reference>
<dbReference type="SUPFAM" id="SSF55785">
    <property type="entry name" value="PYP-like sensor domain (PAS domain)"/>
    <property type="match status" value="1"/>
</dbReference>
<feature type="domain" description="Response regulatory" evidence="2">
    <location>
        <begin position="9"/>
        <end position="126"/>
    </location>
</feature>
<dbReference type="OrthoDB" id="9124519at2"/>
<dbReference type="InterPro" id="IPR000014">
    <property type="entry name" value="PAS"/>
</dbReference>
<dbReference type="Pfam" id="PF00072">
    <property type="entry name" value="Response_reg"/>
    <property type="match status" value="1"/>
</dbReference>
<dbReference type="RefSeq" id="WP_014034090.1">
    <property type="nucleotide sequence ID" value="NC_015945.1"/>
</dbReference>
<keyword evidence="1" id="KW-0597">Phosphoprotein</keyword>
<keyword evidence="4" id="KW-1185">Reference proteome</keyword>
<dbReference type="InterPro" id="IPR036097">
    <property type="entry name" value="HisK_dim/P_sf"/>
</dbReference>
<dbReference type="HOGENOM" id="CLU_068427_0_0_10"/>
<dbReference type="SMART" id="SM00448">
    <property type="entry name" value="REC"/>
    <property type="match status" value="1"/>
</dbReference>
<dbReference type="NCBIfam" id="TIGR00229">
    <property type="entry name" value="sensory_box"/>
    <property type="match status" value="1"/>
</dbReference>
<dbReference type="InterPro" id="IPR051271">
    <property type="entry name" value="2C-system_Tx_regulators"/>
</dbReference>
<evidence type="ECO:0000259" key="2">
    <source>
        <dbReference type="PROSITE" id="PS50110"/>
    </source>
</evidence>
<proteinExistence type="predicted"/>
<dbReference type="SUPFAM" id="SSF47384">
    <property type="entry name" value="Homodimeric domain of signal transducing histidine kinase"/>
    <property type="match status" value="1"/>
</dbReference>
<protein>
    <submittedName>
        <fullName evidence="3">PAS/PAC sensor protein</fullName>
    </submittedName>
</protein>
<dbReference type="CDD" id="cd00156">
    <property type="entry name" value="REC"/>
    <property type="match status" value="1"/>
</dbReference>
<dbReference type="InterPro" id="IPR011006">
    <property type="entry name" value="CheY-like_superfamily"/>
</dbReference>
<dbReference type="CDD" id="cd00130">
    <property type="entry name" value="PAS"/>
    <property type="match status" value="1"/>
</dbReference>
<dbReference type="PROSITE" id="PS50110">
    <property type="entry name" value="RESPONSE_REGULATORY"/>
    <property type="match status" value="1"/>
</dbReference>
<dbReference type="Gene3D" id="3.40.50.2300">
    <property type="match status" value="1"/>
</dbReference>
<dbReference type="Gene3D" id="3.30.450.20">
    <property type="entry name" value="PAS domain"/>
    <property type="match status" value="1"/>
</dbReference>
<sequence>MTKDDQPLSILAIEDNPGDFILIDDYLLEKFSAIKVIHQETFESAITELKSFENIDIILLDLILPDMKGEQLVEKIQEVSGNIPIIILTGYSDIGLARKILSKGVADFLIKDEISPEIIYKSIIYALERKSYIAKLNKNKKIYQDLFDFSPQPMWIFDPSTLRFLNVNKAAIDKYGYTLEEFKSMTIKDIRPKNHMEFLEKSLEERKREDRDSYAGVFFHILKSGETICVEIYSNNIEYEGRTVRLILASDITEKQEYVSTVETQNKKLREIAWTQSHVVRAPLARILSVIHILEQDFVEPHDFPFLLDQIKISGDELDKIIQNIVTETNTMMNLSNLKNGKDNNTGG</sequence>
<dbReference type="SMART" id="SM00091">
    <property type="entry name" value="PAS"/>
    <property type="match status" value="1"/>
</dbReference>
<feature type="modified residue" description="4-aspartylphosphate" evidence="1">
    <location>
        <position position="61"/>
    </location>
</feature>
<dbReference type="InterPro" id="IPR035965">
    <property type="entry name" value="PAS-like_dom_sf"/>
</dbReference>
<dbReference type="GO" id="GO:0000156">
    <property type="term" value="F:phosphorelay response regulator activity"/>
    <property type="evidence" value="ECO:0007669"/>
    <property type="project" value="TreeGrafter"/>
</dbReference>
<dbReference type="PANTHER" id="PTHR45526:SF1">
    <property type="entry name" value="TRANSCRIPTIONAL REGULATORY PROTEIN DCUR-RELATED"/>
    <property type="match status" value="1"/>
</dbReference>
<reference evidence="4" key="1">
    <citation type="submission" date="2011-08" db="EMBL/GenBank/DDBJ databases">
        <title>The complete genome of Muricauda ruestringensis DSM 13258.</title>
        <authorList>
            <person name="Lucas S."/>
            <person name="Han J."/>
            <person name="Lapidus A."/>
            <person name="Bruce D."/>
            <person name="Goodwin L."/>
            <person name="Pitluck S."/>
            <person name="Peters L."/>
            <person name="Kyrpides N."/>
            <person name="Mavromatis K."/>
            <person name="Ivanova N."/>
            <person name="Ovchinnikova G."/>
            <person name="Teshima H."/>
            <person name="Detter J.C."/>
            <person name="Tapia R."/>
            <person name="Han C."/>
            <person name="Land M."/>
            <person name="Hauser L."/>
            <person name="Markowitz V."/>
            <person name="Cheng J.-F."/>
            <person name="Hugenholtz P."/>
            <person name="Woyke T."/>
            <person name="Wu D."/>
            <person name="Spring S."/>
            <person name="Schroeder M."/>
            <person name="Brambilla E."/>
            <person name="Klenk H.-P."/>
            <person name="Eisen J.A."/>
        </authorList>
    </citation>
    <scope>NUCLEOTIDE SEQUENCE [LARGE SCALE GENOMIC DNA]</scope>
    <source>
        <strain evidence="4">DSM 13258 / LMG 19739 / B1</strain>
    </source>
</reference>
<dbReference type="KEGG" id="mrs:Murru_2785"/>
<evidence type="ECO:0000313" key="4">
    <source>
        <dbReference type="Proteomes" id="UP000008908"/>
    </source>
</evidence>
<organism evidence="3 4">
    <name type="scientific">Allomuricauda ruestringensis (strain DSM 13258 / CIP 107369 / LMG 19739 / B1)</name>
    <name type="common">Muricauda ruestringensis</name>
    <dbReference type="NCBI Taxonomy" id="886377"/>
    <lineage>
        <taxon>Bacteria</taxon>
        <taxon>Pseudomonadati</taxon>
        <taxon>Bacteroidota</taxon>
        <taxon>Flavobacteriia</taxon>
        <taxon>Flavobacteriales</taxon>
        <taxon>Flavobacteriaceae</taxon>
        <taxon>Flagellimonas</taxon>
    </lineage>
</organism>
<gene>
    <name evidence="3" type="ordered locus">Murru_2785</name>
</gene>
<dbReference type="AlphaFoldDB" id="G2PIR4"/>
<evidence type="ECO:0000256" key="1">
    <source>
        <dbReference type="PROSITE-ProRule" id="PRU00169"/>
    </source>
</evidence>
<dbReference type="GO" id="GO:0000155">
    <property type="term" value="F:phosphorelay sensor kinase activity"/>
    <property type="evidence" value="ECO:0007669"/>
    <property type="project" value="InterPro"/>
</dbReference>
<dbReference type="SUPFAM" id="SSF52172">
    <property type="entry name" value="CheY-like"/>
    <property type="match status" value="1"/>
</dbReference>
<dbReference type="Pfam" id="PF13426">
    <property type="entry name" value="PAS_9"/>
    <property type="match status" value="1"/>
</dbReference>